<dbReference type="InterPro" id="IPR003661">
    <property type="entry name" value="HisK_dim/P_dom"/>
</dbReference>
<feature type="transmembrane region" description="Helical" evidence="11">
    <location>
        <begin position="177"/>
        <end position="195"/>
    </location>
</feature>
<evidence type="ECO:0000256" key="10">
    <source>
        <dbReference type="ARBA" id="ARBA00023136"/>
    </source>
</evidence>
<dbReference type="InterPro" id="IPR050428">
    <property type="entry name" value="TCS_sensor_his_kinase"/>
</dbReference>
<dbReference type="SUPFAM" id="SSF47384">
    <property type="entry name" value="Homodimeric domain of signal transducing histidine kinase"/>
    <property type="match status" value="1"/>
</dbReference>
<keyword evidence="9" id="KW-0902">Two-component regulatory system</keyword>
<dbReference type="InterPro" id="IPR003660">
    <property type="entry name" value="HAMP_dom"/>
</dbReference>
<evidence type="ECO:0000256" key="1">
    <source>
        <dbReference type="ARBA" id="ARBA00000085"/>
    </source>
</evidence>
<keyword evidence="15" id="KW-1185">Reference proteome</keyword>
<comment type="catalytic activity">
    <reaction evidence="1">
        <text>ATP + protein L-histidine = ADP + protein N-phospho-L-histidine.</text>
        <dbReference type="EC" id="2.7.13.3"/>
    </reaction>
</comment>
<evidence type="ECO:0000256" key="2">
    <source>
        <dbReference type="ARBA" id="ARBA00004370"/>
    </source>
</evidence>
<dbReference type="SMART" id="SM00387">
    <property type="entry name" value="HATPase_c"/>
    <property type="match status" value="1"/>
</dbReference>
<dbReference type="PANTHER" id="PTHR45436">
    <property type="entry name" value="SENSOR HISTIDINE KINASE YKOH"/>
    <property type="match status" value="1"/>
</dbReference>
<dbReference type="InterPro" id="IPR036890">
    <property type="entry name" value="HATPase_C_sf"/>
</dbReference>
<evidence type="ECO:0000256" key="3">
    <source>
        <dbReference type="ARBA" id="ARBA00012438"/>
    </source>
</evidence>
<accession>A0A1X7DDI3</accession>
<dbReference type="AlphaFoldDB" id="A0A1X7DDI3"/>
<dbReference type="PROSITE" id="PS50109">
    <property type="entry name" value="HIS_KIN"/>
    <property type="match status" value="1"/>
</dbReference>
<dbReference type="SMART" id="SM00388">
    <property type="entry name" value="HisKA"/>
    <property type="match status" value="1"/>
</dbReference>
<evidence type="ECO:0000259" key="12">
    <source>
        <dbReference type="PROSITE" id="PS50109"/>
    </source>
</evidence>
<organism evidence="14 15">
    <name type="scientific">Xaviernesmea oryzae</name>
    <dbReference type="NCBI Taxonomy" id="464029"/>
    <lineage>
        <taxon>Bacteria</taxon>
        <taxon>Pseudomonadati</taxon>
        <taxon>Pseudomonadota</taxon>
        <taxon>Alphaproteobacteria</taxon>
        <taxon>Hyphomicrobiales</taxon>
        <taxon>Rhizobiaceae</taxon>
        <taxon>Rhizobium/Agrobacterium group</taxon>
        <taxon>Xaviernesmea</taxon>
    </lineage>
</organism>
<dbReference type="STRING" id="464029.SAMN02982989_5425"/>
<keyword evidence="6 11" id="KW-0812">Transmembrane</keyword>
<dbReference type="CDD" id="cd00082">
    <property type="entry name" value="HisKA"/>
    <property type="match status" value="1"/>
</dbReference>
<dbReference type="EC" id="2.7.13.3" evidence="3"/>
<keyword evidence="10 11" id="KW-0472">Membrane</keyword>
<dbReference type="GO" id="GO:0005886">
    <property type="term" value="C:plasma membrane"/>
    <property type="evidence" value="ECO:0007669"/>
    <property type="project" value="TreeGrafter"/>
</dbReference>
<feature type="domain" description="HAMP" evidence="13">
    <location>
        <begin position="192"/>
        <end position="244"/>
    </location>
</feature>
<dbReference type="Pfam" id="PF08521">
    <property type="entry name" value="2CSK_N"/>
    <property type="match status" value="1"/>
</dbReference>
<dbReference type="EMBL" id="FXAF01000002">
    <property type="protein sequence ID" value="SMF13539.1"/>
    <property type="molecule type" value="Genomic_DNA"/>
</dbReference>
<dbReference type="Gene3D" id="3.30.565.10">
    <property type="entry name" value="Histidine kinase-like ATPase, C-terminal domain"/>
    <property type="match status" value="1"/>
</dbReference>
<keyword evidence="4" id="KW-0597">Phosphoprotein</keyword>
<dbReference type="RefSeq" id="WP_085420745.1">
    <property type="nucleotide sequence ID" value="NZ_FXAF01000002.1"/>
</dbReference>
<evidence type="ECO:0000313" key="14">
    <source>
        <dbReference type="EMBL" id="SMF13539.1"/>
    </source>
</evidence>
<evidence type="ECO:0000256" key="11">
    <source>
        <dbReference type="SAM" id="Phobius"/>
    </source>
</evidence>
<keyword evidence="8 11" id="KW-1133">Transmembrane helix</keyword>
<evidence type="ECO:0000256" key="9">
    <source>
        <dbReference type="ARBA" id="ARBA00023012"/>
    </source>
</evidence>
<protein>
    <recommendedName>
        <fullName evidence="3">histidine kinase</fullName>
        <ecNumber evidence="3">2.7.13.3</ecNumber>
    </recommendedName>
</protein>
<evidence type="ECO:0000256" key="8">
    <source>
        <dbReference type="ARBA" id="ARBA00022989"/>
    </source>
</evidence>
<sequence length="473" mass="51798">MSATGTHKTGRPLAVTLGVWIVPAIILAMGSTLWFNATTVQEMADSAYDRSLAGAVRAIDANISTESGGVGVELPYNLFEFFQLTAQGKVYFNVSTSDGLVQIGDVLLPETPNLKQGQLRFHDGDYFGEIIRVGALSRPLDPAKPDGTQITIQVAETKLSRTTFQNELIIRAILRDILVVAVLGALIGVGVYMALKPLNRLREAIDAREPDELKPLEVAGLPKEVRPAVEAMNRLMARNVEQAEQQRRFLDDASHQLRTPMTILRTQIDYALRQSNPDEVRAALQSSKVVLDRSIRTTNQLLALAKARTSQGTETYPQASIDVAESLAEVVRMLWPRIRSRRMDCVVDPPEVALRIRANEGLFQEAVMNILDNAIKYGPESSLLTVTLLREDGWVVVEVMDEGPGMEEEELAYAGTRFRSGRRVTSGSGLGLAIALTVARASGGSMQVRNRSDRSGLIVSVRLPLAIESQLKA</sequence>
<gene>
    <name evidence="14" type="ORF">SAMN02982989_5425</name>
</gene>
<name>A0A1X7DDI3_9HYPH</name>
<evidence type="ECO:0000256" key="6">
    <source>
        <dbReference type="ARBA" id="ARBA00022692"/>
    </source>
</evidence>
<dbReference type="CDD" id="cd00075">
    <property type="entry name" value="HATPase"/>
    <property type="match status" value="1"/>
</dbReference>
<dbReference type="InterPro" id="IPR003594">
    <property type="entry name" value="HATPase_dom"/>
</dbReference>
<dbReference type="SUPFAM" id="SSF55874">
    <property type="entry name" value="ATPase domain of HSP90 chaperone/DNA topoisomerase II/histidine kinase"/>
    <property type="match status" value="1"/>
</dbReference>
<dbReference type="OrthoDB" id="8673316at2"/>
<feature type="domain" description="Histidine kinase" evidence="12">
    <location>
        <begin position="252"/>
        <end position="467"/>
    </location>
</feature>
<dbReference type="InterPro" id="IPR004358">
    <property type="entry name" value="Sig_transdc_His_kin-like_C"/>
</dbReference>
<proteinExistence type="predicted"/>
<dbReference type="PRINTS" id="PR00344">
    <property type="entry name" value="BCTRLSENSOR"/>
</dbReference>
<dbReference type="Gene3D" id="1.10.287.130">
    <property type="match status" value="1"/>
</dbReference>
<dbReference type="Proteomes" id="UP000192903">
    <property type="component" value="Unassembled WGS sequence"/>
</dbReference>
<reference evidence="15" key="1">
    <citation type="submission" date="2017-04" db="EMBL/GenBank/DDBJ databases">
        <authorList>
            <person name="Varghese N."/>
            <person name="Submissions S."/>
        </authorList>
    </citation>
    <scope>NUCLEOTIDE SEQUENCE [LARGE SCALE GENOMIC DNA]</scope>
    <source>
        <strain evidence="15">B4P</strain>
    </source>
</reference>
<dbReference type="InterPro" id="IPR005467">
    <property type="entry name" value="His_kinase_dom"/>
</dbReference>
<evidence type="ECO:0000256" key="7">
    <source>
        <dbReference type="ARBA" id="ARBA00022777"/>
    </source>
</evidence>
<keyword evidence="5" id="KW-0808">Transferase</keyword>
<evidence type="ECO:0000259" key="13">
    <source>
        <dbReference type="PROSITE" id="PS50885"/>
    </source>
</evidence>
<dbReference type="Pfam" id="PF00512">
    <property type="entry name" value="HisKA"/>
    <property type="match status" value="1"/>
</dbReference>
<evidence type="ECO:0000256" key="5">
    <source>
        <dbReference type="ARBA" id="ARBA00022679"/>
    </source>
</evidence>
<dbReference type="PANTHER" id="PTHR45436:SF1">
    <property type="entry name" value="SENSOR PROTEIN QSEC"/>
    <property type="match status" value="1"/>
</dbReference>
<dbReference type="GO" id="GO:0000155">
    <property type="term" value="F:phosphorelay sensor kinase activity"/>
    <property type="evidence" value="ECO:0007669"/>
    <property type="project" value="InterPro"/>
</dbReference>
<dbReference type="InterPro" id="IPR013727">
    <property type="entry name" value="2CSK_N"/>
</dbReference>
<feature type="transmembrane region" description="Helical" evidence="11">
    <location>
        <begin position="12"/>
        <end position="35"/>
    </location>
</feature>
<dbReference type="InterPro" id="IPR036097">
    <property type="entry name" value="HisK_dim/P_sf"/>
</dbReference>
<comment type="subcellular location">
    <subcellularLocation>
        <location evidence="2">Membrane</location>
    </subcellularLocation>
</comment>
<evidence type="ECO:0000256" key="4">
    <source>
        <dbReference type="ARBA" id="ARBA00022553"/>
    </source>
</evidence>
<dbReference type="PROSITE" id="PS50885">
    <property type="entry name" value="HAMP"/>
    <property type="match status" value="1"/>
</dbReference>
<evidence type="ECO:0000313" key="15">
    <source>
        <dbReference type="Proteomes" id="UP000192903"/>
    </source>
</evidence>
<keyword evidence="7 14" id="KW-0418">Kinase</keyword>
<dbReference type="Pfam" id="PF02518">
    <property type="entry name" value="HATPase_c"/>
    <property type="match status" value="1"/>
</dbReference>